<dbReference type="InterPro" id="IPR000337">
    <property type="entry name" value="GPCR_3"/>
</dbReference>
<dbReference type="InterPro" id="IPR017978">
    <property type="entry name" value="GPCR_3_C"/>
</dbReference>
<evidence type="ECO:0000256" key="3">
    <source>
        <dbReference type="ARBA" id="ARBA00022692"/>
    </source>
</evidence>
<dbReference type="GO" id="GO:0005886">
    <property type="term" value="C:plasma membrane"/>
    <property type="evidence" value="ECO:0007669"/>
    <property type="project" value="UniProtKB-SubCell"/>
</dbReference>
<evidence type="ECO:0000256" key="9">
    <source>
        <dbReference type="ARBA" id="ARBA00023224"/>
    </source>
</evidence>
<evidence type="ECO:0000313" key="13">
    <source>
        <dbReference type="Proteomes" id="UP000006813"/>
    </source>
</evidence>
<keyword evidence="6 10" id="KW-0472">Membrane</keyword>
<keyword evidence="3 10" id="KW-0812">Transmembrane</keyword>
<reference evidence="12 13" key="1">
    <citation type="journal article" date="2011" name="Nature">
        <title>Genome sequencing reveals insights into physiology and longevity of the naked mole rat.</title>
        <authorList>
            <person name="Kim E.B."/>
            <person name="Fang X."/>
            <person name="Fushan A.A."/>
            <person name="Huang Z."/>
            <person name="Lobanov A.V."/>
            <person name="Han L."/>
            <person name="Marino S.M."/>
            <person name="Sun X."/>
            <person name="Turanov A.A."/>
            <person name="Yang P."/>
            <person name="Yim S.H."/>
            <person name="Zhao X."/>
            <person name="Kasaikina M.V."/>
            <person name="Stoletzki N."/>
            <person name="Peng C."/>
            <person name="Polak P."/>
            <person name="Xiong Z."/>
            <person name="Kiezun A."/>
            <person name="Zhu Y."/>
            <person name="Chen Y."/>
            <person name="Kryukov G.V."/>
            <person name="Zhang Q."/>
            <person name="Peshkin L."/>
            <person name="Yang L."/>
            <person name="Bronson R.T."/>
            <person name="Buffenstein R."/>
            <person name="Wang B."/>
            <person name="Han C."/>
            <person name="Li Q."/>
            <person name="Chen L."/>
            <person name="Zhao W."/>
            <person name="Sunyaev S.R."/>
            <person name="Park T.J."/>
            <person name="Zhang G."/>
            <person name="Wang J."/>
            <person name="Gladyshev V.N."/>
        </authorList>
    </citation>
    <scope>NUCLEOTIDE SEQUENCE [LARGE SCALE GENOMIC DNA]</scope>
</reference>
<evidence type="ECO:0000256" key="5">
    <source>
        <dbReference type="ARBA" id="ARBA00023040"/>
    </source>
</evidence>
<feature type="domain" description="G-protein coupled receptors family 3 profile" evidence="11">
    <location>
        <begin position="1"/>
        <end position="147"/>
    </location>
</feature>
<evidence type="ECO:0000256" key="2">
    <source>
        <dbReference type="ARBA" id="ARBA00022475"/>
    </source>
</evidence>
<dbReference type="PROSITE" id="PS50259">
    <property type="entry name" value="G_PROTEIN_RECEP_F3_4"/>
    <property type="match status" value="1"/>
</dbReference>
<dbReference type="Pfam" id="PF00003">
    <property type="entry name" value="7tm_3"/>
    <property type="match status" value="1"/>
</dbReference>
<evidence type="ECO:0000256" key="7">
    <source>
        <dbReference type="ARBA" id="ARBA00023170"/>
    </source>
</evidence>
<dbReference type="Proteomes" id="UP000006813">
    <property type="component" value="Unassembled WGS sequence"/>
</dbReference>
<dbReference type="EMBL" id="JH169669">
    <property type="protein sequence ID" value="EHB07395.1"/>
    <property type="molecule type" value="Genomic_DNA"/>
</dbReference>
<dbReference type="AlphaFoldDB" id="G5BDN4"/>
<evidence type="ECO:0000259" key="11">
    <source>
        <dbReference type="PROSITE" id="PS50259"/>
    </source>
</evidence>
<protein>
    <submittedName>
        <fullName evidence="12">Vomeronasal type-2 receptor 26</fullName>
    </submittedName>
</protein>
<proteinExistence type="predicted"/>
<dbReference type="PRINTS" id="PR00248">
    <property type="entry name" value="GPCRMGR"/>
</dbReference>
<dbReference type="InParanoid" id="G5BDN4"/>
<feature type="transmembrane region" description="Helical" evidence="10">
    <location>
        <begin position="92"/>
        <end position="111"/>
    </location>
</feature>
<feature type="transmembrane region" description="Helical" evidence="10">
    <location>
        <begin position="57"/>
        <end position="80"/>
    </location>
</feature>
<evidence type="ECO:0000256" key="4">
    <source>
        <dbReference type="ARBA" id="ARBA00022989"/>
    </source>
</evidence>
<sequence>MRQLLVSGAHNYIIPICSLIQLTFCGVWMETNPPYIDTDAHSEHGHFIIMCNKGSLTAFYCVLGYLGSLALVSVTVAFLGRNLPDTFNEAKFLTFSMLVFCSVLVTFLSVYRSTKEKVMGSVGVFYILASSEGLLDCIFAPKCYMIL</sequence>
<organism evidence="12 13">
    <name type="scientific">Heterocephalus glaber</name>
    <name type="common">Naked mole rat</name>
    <dbReference type="NCBI Taxonomy" id="10181"/>
    <lineage>
        <taxon>Eukaryota</taxon>
        <taxon>Metazoa</taxon>
        <taxon>Chordata</taxon>
        <taxon>Craniata</taxon>
        <taxon>Vertebrata</taxon>
        <taxon>Euteleostomi</taxon>
        <taxon>Mammalia</taxon>
        <taxon>Eutheria</taxon>
        <taxon>Euarchontoglires</taxon>
        <taxon>Glires</taxon>
        <taxon>Rodentia</taxon>
        <taxon>Hystricomorpha</taxon>
        <taxon>Bathyergidae</taxon>
        <taxon>Heterocephalus</taxon>
    </lineage>
</organism>
<gene>
    <name evidence="12" type="ORF">GW7_01238</name>
</gene>
<dbReference type="PANTHER" id="PTHR24061">
    <property type="entry name" value="CALCIUM-SENSING RECEPTOR-RELATED"/>
    <property type="match status" value="1"/>
</dbReference>
<keyword evidence="7 12" id="KW-0675">Receptor</keyword>
<comment type="subcellular location">
    <subcellularLocation>
        <location evidence="1">Cell membrane</location>
        <topology evidence="1">Multi-pass membrane protein</topology>
    </subcellularLocation>
</comment>
<accession>G5BDN4</accession>
<dbReference type="InterPro" id="IPR000068">
    <property type="entry name" value="GPCR_3_Ca_sens_rcpt-rel"/>
</dbReference>
<evidence type="ECO:0000256" key="8">
    <source>
        <dbReference type="ARBA" id="ARBA00023180"/>
    </source>
</evidence>
<name>G5BDN4_HETGA</name>
<dbReference type="GO" id="GO:0004930">
    <property type="term" value="F:G protein-coupled receptor activity"/>
    <property type="evidence" value="ECO:0007669"/>
    <property type="project" value="UniProtKB-KW"/>
</dbReference>
<feature type="transmembrane region" description="Helical" evidence="10">
    <location>
        <begin position="123"/>
        <end position="141"/>
    </location>
</feature>
<keyword evidence="5" id="KW-0297">G-protein coupled receptor</keyword>
<keyword evidence="9" id="KW-0807">Transducer</keyword>
<evidence type="ECO:0000256" key="6">
    <source>
        <dbReference type="ARBA" id="ARBA00023136"/>
    </source>
</evidence>
<keyword evidence="4 10" id="KW-1133">Transmembrane helix</keyword>
<evidence type="ECO:0000313" key="12">
    <source>
        <dbReference type="EMBL" id="EHB07395.1"/>
    </source>
</evidence>
<evidence type="ECO:0000256" key="1">
    <source>
        <dbReference type="ARBA" id="ARBA00004651"/>
    </source>
</evidence>
<keyword evidence="8" id="KW-0325">Glycoprotein</keyword>
<dbReference type="PANTHER" id="PTHR24061:SF545">
    <property type="entry name" value="VOMERONASAL 2, RECEPTOR 118-RELATED"/>
    <property type="match status" value="1"/>
</dbReference>
<keyword evidence="2" id="KW-1003">Cell membrane</keyword>
<evidence type="ECO:0000256" key="10">
    <source>
        <dbReference type="SAM" id="Phobius"/>
    </source>
</evidence>